<comment type="similarity">
    <text evidence="1">Belongs to the protein kinase superfamily. ADCK protein kinase family.</text>
</comment>
<dbReference type="PANTHER" id="PTHR10566">
    <property type="entry name" value="CHAPERONE-ACTIVITY OF BC1 COMPLEX CABC1 -RELATED"/>
    <property type="match status" value="1"/>
</dbReference>
<dbReference type="EMBL" id="JALJOR010000010">
    <property type="protein sequence ID" value="KAK9810297.1"/>
    <property type="molecule type" value="Genomic_DNA"/>
</dbReference>
<dbReference type="GO" id="GO:0004672">
    <property type="term" value="F:protein kinase activity"/>
    <property type="evidence" value="ECO:0007669"/>
    <property type="project" value="InterPro"/>
</dbReference>
<reference evidence="4 5" key="1">
    <citation type="journal article" date="2024" name="Nat. Commun.">
        <title>Phylogenomics reveals the evolutionary origins of lichenization in chlorophyte algae.</title>
        <authorList>
            <person name="Puginier C."/>
            <person name="Libourel C."/>
            <person name="Otte J."/>
            <person name="Skaloud P."/>
            <person name="Haon M."/>
            <person name="Grisel S."/>
            <person name="Petersen M."/>
            <person name="Berrin J.G."/>
            <person name="Delaux P.M."/>
            <person name="Dal Grande F."/>
            <person name="Keller J."/>
        </authorList>
    </citation>
    <scope>NUCLEOTIDE SEQUENCE [LARGE SCALE GENOMIC DNA]</scope>
    <source>
        <strain evidence="4 5">SAG 2043</strain>
    </source>
</reference>
<feature type="compositionally biased region" description="Polar residues" evidence="2">
    <location>
        <begin position="868"/>
        <end position="878"/>
    </location>
</feature>
<protein>
    <recommendedName>
        <fullName evidence="3">Protein kinase domain-containing protein</fullName>
    </recommendedName>
</protein>
<dbReference type="Pfam" id="PF03109">
    <property type="entry name" value="ABC1"/>
    <property type="match status" value="1"/>
</dbReference>
<feature type="region of interest" description="Disordered" evidence="2">
    <location>
        <begin position="599"/>
        <end position="643"/>
    </location>
</feature>
<feature type="region of interest" description="Disordered" evidence="2">
    <location>
        <begin position="736"/>
        <end position="891"/>
    </location>
</feature>
<evidence type="ECO:0000256" key="1">
    <source>
        <dbReference type="ARBA" id="ARBA00009670"/>
    </source>
</evidence>
<feature type="domain" description="Protein kinase" evidence="3">
    <location>
        <begin position="189"/>
        <end position="541"/>
    </location>
</feature>
<dbReference type="InterPro" id="IPR000719">
    <property type="entry name" value="Prot_kinase_dom"/>
</dbReference>
<accession>A0AAW1PQL9</accession>
<dbReference type="GO" id="GO:0005524">
    <property type="term" value="F:ATP binding"/>
    <property type="evidence" value="ECO:0007669"/>
    <property type="project" value="InterPro"/>
</dbReference>
<dbReference type="CDD" id="cd05121">
    <property type="entry name" value="ABC1_ADCK3-like"/>
    <property type="match status" value="1"/>
</dbReference>
<evidence type="ECO:0000313" key="5">
    <source>
        <dbReference type="Proteomes" id="UP001489004"/>
    </source>
</evidence>
<proteinExistence type="inferred from homology"/>
<name>A0AAW1PQL9_9CHLO</name>
<dbReference type="PROSITE" id="PS50011">
    <property type="entry name" value="PROTEIN_KINASE_DOM"/>
    <property type="match status" value="1"/>
</dbReference>
<feature type="compositionally biased region" description="Low complexity" evidence="2">
    <location>
        <begin position="750"/>
        <end position="771"/>
    </location>
</feature>
<dbReference type="PANTHER" id="PTHR10566:SF119">
    <property type="entry name" value="OS04G0640500 PROTEIN"/>
    <property type="match status" value="1"/>
</dbReference>
<dbReference type="Gene3D" id="1.10.510.10">
    <property type="entry name" value="Transferase(Phosphotransferase) domain 1"/>
    <property type="match status" value="1"/>
</dbReference>
<sequence>MLAANLSGRHSAGLCSQSAQKQCSAARHLTRYHRRLRPCTQIKPGRPSRSLHAGVRAAVILVPEYQDRVYDPALNSAYWATRPVQVTKRTLQIGAAFSRWLLQSRLQKDSRSDRLTGQQAETLRQILTDLGPAFVKIGQAVSSRPDVVPPDYLRELERLQDQIPPFSDKDAMVLLQRELGAPPSAIFSELTETSIAAASLGQVYKGRLRSTGQLVAVKVQRPGVRESIALDIYILRFLLRQVRKYRKVNSDLPALLDEWASSLFRELDYTQEAANGVRFKKLYGDMEGVYVPDMYLDLTTERVLVMEWVEGVRLRSATQGYSAGMRLDDLKLVEVGVRCSLEQMLEEGYYHSDPHPGNLLRMADGRLAYIDFGMMGEIQAPIRRGLIRATLHMVNREFGYLADDFMTLGLLPPGSDKTEIVPALTRVFEKALGKGVSNLSFGELSGDLGQTMYQYSFRIPPYYTLLVRSLSVLEGIAISSDPNYKTAAARPDQGGQALGLLLSPDGEFVREIMVDELAKGLDASWRLGLDNAVATTRNQLLSLLGAAGKEAEVRDGQYRGLPGALLLESLLALPELSDQEDREQIDGISRLVRQLQQLSPRRGSATATTSTTAVATVPSAGRTSRGVMYPTGTSASTRVSGGAASRAGVGTQATANRGGVAGAGPGSSLPFGSLRGVPQSIADAAEMLQWFLEEARTLPQAARMEALRIPLVLASKVSTRIAARAFRGLLGANIAGQTTLSDPRNGNGKASSRTTASSDLAAARAEPAAASRLDDTYTGRRGSRPGSSSDQQVDAQISQMRRANPSLTGNAGMAGPGSGHSNGAGGSPQAKSPRQIPLSDGSLGRGRNPSARTEPVALRGASLGRTGNGKSQLKTLNGTPAREDSASPGAGQIVEIGVSEISRPVTVPVSVKR</sequence>
<dbReference type="SUPFAM" id="SSF56112">
    <property type="entry name" value="Protein kinase-like (PK-like)"/>
    <property type="match status" value="1"/>
</dbReference>
<evidence type="ECO:0000259" key="3">
    <source>
        <dbReference type="PROSITE" id="PS50011"/>
    </source>
</evidence>
<feature type="compositionally biased region" description="Gly residues" evidence="2">
    <location>
        <begin position="812"/>
        <end position="826"/>
    </location>
</feature>
<dbReference type="InterPro" id="IPR011009">
    <property type="entry name" value="Kinase-like_dom_sf"/>
</dbReference>
<feature type="compositionally biased region" description="Low complexity" evidence="2">
    <location>
        <begin position="631"/>
        <end position="643"/>
    </location>
</feature>
<dbReference type="InterPro" id="IPR050154">
    <property type="entry name" value="UbiB_kinase"/>
</dbReference>
<dbReference type="InterPro" id="IPR004147">
    <property type="entry name" value="ABC1_dom"/>
</dbReference>
<feature type="compositionally biased region" description="Low complexity" evidence="2">
    <location>
        <begin position="599"/>
        <end position="621"/>
    </location>
</feature>
<dbReference type="AlphaFoldDB" id="A0AAW1PQL9"/>
<evidence type="ECO:0000313" key="4">
    <source>
        <dbReference type="EMBL" id="KAK9810297.1"/>
    </source>
</evidence>
<feature type="compositionally biased region" description="Polar residues" evidence="2">
    <location>
        <begin position="790"/>
        <end position="809"/>
    </location>
</feature>
<organism evidence="4 5">
    <name type="scientific">[Myrmecia] bisecta</name>
    <dbReference type="NCBI Taxonomy" id="41462"/>
    <lineage>
        <taxon>Eukaryota</taxon>
        <taxon>Viridiplantae</taxon>
        <taxon>Chlorophyta</taxon>
        <taxon>core chlorophytes</taxon>
        <taxon>Trebouxiophyceae</taxon>
        <taxon>Trebouxiales</taxon>
        <taxon>Trebouxiaceae</taxon>
        <taxon>Myrmecia</taxon>
    </lineage>
</organism>
<dbReference type="Proteomes" id="UP001489004">
    <property type="component" value="Unassembled WGS sequence"/>
</dbReference>
<evidence type="ECO:0000256" key="2">
    <source>
        <dbReference type="SAM" id="MobiDB-lite"/>
    </source>
</evidence>
<gene>
    <name evidence="4" type="ORF">WJX72_008275</name>
</gene>
<comment type="caution">
    <text evidence="4">The sequence shown here is derived from an EMBL/GenBank/DDBJ whole genome shotgun (WGS) entry which is preliminary data.</text>
</comment>
<keyword evidence="5" id="KW-1185">Reference proteome</keyword>